<dbReference type="Pfam" id="PF02954">
    <property type="entry name" value="HTH_8"/>
    <property type="match status" value="1"/>
</dbReference>
<comment type="caution">
    <text evidence="7">The sequence shown here is derived from an EMBL/GenBank/DDBJ whole genome shotgun (WGS) entry which is preliminary data.</text>
</comment>
<dbReference type="AlphaFoldDB" id="A0A292YL59"/>
<dbReference type="PROSITE" id="PS00676">
    <property type="entry name" value="SIGMA54_INTERACT_2"/>
    <property type="match status" value="1"/>
</dbReference>
<dbReference type="GO" id="GO:0006355">
    <property type="term" value="P:regulation of DNA-templated transcription"/>
    <property type="evidence" value="ECO:0007669"/>
    <property type="project" value="InterPro"/>
</dbReference>
<dbReference type="PANTHER" id="PTHR32071:SF57">
    <property type="entry name" value="C4-DICARBOXYLATE TRANSPORT TRANSCRIPTIONAL REGULATORY PROTEIN DCTD"/>
    <property type="match status" value="1"/>
</dbReference>
<reference evidence="8" key="1">
    <citation type="submission" date="2017-07" db="EMBL/GenBank/DDBJ databases">
        <title>Draft genome sequence of Effusibacillus lacus strain skLN1.</title>
        <authorList>
            <person name="Watanabe M."/>
            <person name="Kojima H."/>
            <person name="Fukui M."/>
        </authorList>
    </citation>
    <scope>NUCLEOTIDE SEQUENCE [LARGE SCALE GENOMIC DNA]</scope>
    <source>
        <strain evidence="8">skLN1</strain>
    </source>
</reference>
<accession>A0A292YL59</accession>
<evidence type="ECO:0000256" key="4">
    <source>
        <dbReference type="ARBA" id="ARBA00023125"/>
    </source>
</evidence>
<dbReference type="InterPro" id="IPR027417">
    <property type="entry name" value="P-loop_NTPase"/>
</dbReference>
<evidence type="ECO:0000313" key="8">
    <source>
        <dbReference type="Proteomes" id="UP000217785"/>
    </source>
</evidence>
<dbReference type="SUPFAM" id="SSF52540">
    <property type="entry name" value="P-loop containing nucleoside triphosphate hydrolases"/>
    <property type="match status" value="1"/>
</dbReference>
<gene>
    <name evidence="7" type="ORF">EFBL_1531</name>
</gene>
<dbReference type="PROSITE" id="PS50045">
    <property type="entry name" value="SIGMA54_INTERACT_4"/>
    <property type="match status" value="1"/>
</dbReference>
<dbReference type="InterPro" id="IPR002078">
    <property type="entry name" value="Sigma_54_int"/>
</dbReference>
<dbReference type="Gene3D" id="3.40.50.300">
    <property type="entry name" value="P-loop containing nucleotide triphosphate hydrolases"/>
    <property type="match status" value="1"/>
</dbReference>
<keyword evidence="5" id="KW-0804">Transcription</keyword>
<feature type="domain" description="Sigma-54 factor interaction" evidence="6">
    <location>
        <begin position="1"/>
        <end position="163"/>
    </location>
</feature>
<dbReference type="InterPro" id="IPR025944">
    <property type="entry name" value="Sigma_54_int_dom_CS"/>
</dbReference>
<keyword evidence="4" id="KW-0238">DNA-binding</keyword>
<evidence type="ECO:0000256" key="1">
    <source>
        <dbReference type="ARBA" id="ARBA00022741"/>
    </source>
</evidence>
<dbReference type="PANTHER" id="PTHR32071">
    <property type="entry name" value="TRANSCRIPTIONAL REGULATORY PROTEIN"/>
    <property type="match status" value="1"/>
</dbReference>
<dbReference type="InterPro" id="IPR009057">
    <property type="entry name" value="Homeodomain-like_sf"/>
</dbReference>
<evidence type="ECO:0000313" key="7">
    <source>
        <dbReference type="EMBL" id="GAX89906.1"/>
    </source>
</evidence>
<dbReference type="Gene3D" id="1.10.8.60">
    <property type="match status" value="1"/>
</dbReference>
<dbReference type="GO" id="GO:0043565">
    <property type="term" value="F:sequence-specific DNA binding"/>
    <property type="evidence" value="ECO:0007669"/>
    <property type="project" value="InterPro"/>
</dbReference>
<dbReference type="Pfam" id="PF00158">
    <property type="entry name" value="Sigma54_activat"/>
    <property type="match status" value="1"/>
</dbReference>
<keyword evidence="3" id="KW-0805">Transcription regulation</keyword>
<dbReference type="InterPro" id="IPR025943">
    <property type="entry name" value="Sigma_54_int_dom_ATP-bd_2"/>
</dbReference>
<dbReference type="SUPFAM" id="SSF46689">
    <property type="entry name" value="Homeodomain-like"/>
    <property type="match status" value="1"/>
</dbReference>
<dbReference type="GO" id="GO:0005524">
    <property type="term" value="F:ATP binding"/>
    <property type="evidence" value="ECO:0007669"/>
    <property type="project" value="UniProtKB-KW"/>
</dbReference>
<keyword evidence="8" id="KW-1185">Reference proteome</keyword>
<dbReference type="InterPro" id="IPR002197">
    <property type="entry name" value="HTH_Fis"/>
</dbReference>
<dbReference type="PRINTS" id="PR01590">
    <property type="entry name" value="HTHFIS"/>
</dbReference>
<dbReference type="Proteomes" id="UP000217785">
    <property type="component" value="Unassembled WGS sequence"/>
</dbReference>
<evidence type="ECO:0000256" key="3">
    <source>
        <dbReference type="ARBA" id="ARBA00023015"/>
    </source>
</evidence>
<protein>
    <submittedName>
        <fullName evidence="7">Sigma-54-dependent Fis family transcriptional regulator</fullName>
    </submittedName>
</protein>
<dbReference type="PROSITE" id="PS00688">
    <property type="entry name" value="SIGMA54_INTERACT_3"/>
    <property type="match status" value="1"/>
</dbReference>
<proteinExistence type="predicted"/>
<sequence length="248" mass="28045">MFGYVEGAFTGAKKGDNPGKFEIANGGTLFLDEIGEMLLELQASLLRVLQEREVVRIGGSKPIPIDVRIIAATNKNPNDEIAYNGSFRSDLYYRLNVFTIELIPLRERTEDIPELTSYFIEQLNATGGFSSKTITKEALELLVKYSWPGNVRELKNMLERSYYLAGHSHMITADPLPAHVWSDSGSIIKKAAFSTNTLMDIKKMSDQIEKQELTEPLVQYRGNISKTAEKLGISRTTLYRKLREYQLK</sequence>
<keyword evidence="1" id="KW-0547">Nucleotide-binding</keyword>
<evidence type="ECO:0000256" key="2">
    <source>
        <dbReference type="ARBA" id="ARBA00022840"/>
    </source>
</evidence>
<evidence type="ECO:0000256" key="5">
    <source>
        <dbReference type="ARBA" id="ARBA00023163"/>
    </source>
</evidence>
<name>A0A292YL59_9BACL</name>
<dbReference type="Pfam" id="PF25601">
    <property type="entry name" value="AAA_lid_14"/>
    <property type="match status" value="1"/>
</dbReference>
<organism evidence="7 8">
    <name type="scientific">Effusibacillus lacus</name>
    <dbReference type="NCBI Taxonomy" id="1348429"/>
    <lineage>
        <taxon>Bacteria</taxon>
        <taxon>Bacillati</taxon>
        <taxon>Bacillota</taxon>
        <taxon>Bacilli</taxon>
        <taxon>Bacillales</taxon>
        <taxon>Alicyclobacillaceae</taxon>
        <taxon>Effusibacillus</taxon>
    </lineage>
</organism>
<keyword evidence="2" id="KW-0067">ATP-binding</keyword>
<dbReference type="CDD" id="cd00009">
    <property type="entry name" value="AAA"/>
    <property type="match status" value="1"/>
</dbReference>
<evidence type="ECO:0000259" key="6">
    <source>
        <dbReference type="PROSITE" id="PS50045"/>
    </source>
</evidence>
<dbReference type="Gene3D" id="1.10.10.60">
    <property type="entry name" value="Homeodomain-like"/>
    <property type="match status" value="1"/>
</dbReference>
<dbReference type="EMBL" id="BDUF01000034">
    <property type="protein sequence ID" value="GAX89906.1"/>
    <property type="molecule type" value="Genomic_DNA"/>
</dbReference>
<dbReference type="InterPro" id="IPR058031">
    <property type="entry name" value="AAA_lid_NorR"/>
</dbReference>